<dbReference type="AlphaFoldDB" id="A0A0M0H8Q9"/>
<dbReference type="PATRIC" id="fig|47500.9.peg.6768"/>
<name>A0A0M0H8Q9_ANEMI</name>
<evidence type="ECO:0000313" key="2">
    <source>
        <dbReference type="Proteomes" id="UP000037269"/>
    </source>
</evidence>
<dbReference type="Proteomes" id="UP000037269">
    <property type="component" value="Unassembled WGS sequence"/>
</dbReference>
<protein>
    <submittedName>
        <fullName evidence="1">Uncharacterized protein</fullName>
    </submittedName>
</protein>
<sequence length="86" mass="10068">MDIEKHTGLTFRINIPLCERSVCRLFPHVFVSTRIWIKLIRQAIIRLFGQLRFGTETFAVKIDAWGKMKNPLQSTTVKFFLFTVVP</sequence>
<evidence type="ECO:0000313" key="1">
    <source>
        <dbReference type="EMBL" id="KON98137.1"/>
    </source>
</evidence>
<comment type="caution">
    <text evidence="1">The sequence shown here is derived from an EMBL/GenBank/DDBJ whole genome shotgun (WGS) entry which is preliminary data.</text>
</comment>
<gene>
    <name evidence="1" type="ORF">AF333_24550</name>
</gene>
<organism evidence="1 2">
    <name type="scientific">Aneurinibacillus migulanus</name>
    <name type="common">Bacillus migulanus</name>
    <dbReference type="NCBI Taxonomy" id="47500"/>
    <lineage>
        <taxon>Bacteria</taxon>
        <taxon>Bacillati</taxon>
        <taxon>Bacillota</taxon>
        <taxon>Bacilli</taxon>
        <taxon>Bacillales</taxon>
        <taxon>Paenibacillaceae</taxon>
        <taxon>Aneurinibacillus group</taxon>
        <taxon>Aneurinibacillus</taxon>
    </lineage>
</organism>
<accession>A0A0M0H8Q9</accession>
<proteinExistence type="predicted"/>
<dbReference type="EMBL" id="LGUG01000004">
    <property type="protein sequence ID" value="KON98137.1"/>
    <property type="molecule type" value="Genomic_DNA"/>
</dbReference>
<reference evidence="1 2" key="1">
    <citation type="submission" date="2015-07" db="EMBL/GenBank/DDBJ databases">
        <title>Fjat-14205 dsm 2895.</title>
        <authorList>
            <person name="Liu B."/>
            <person name="Wang J."/>
            <person name="Zhu Y."/>
            <person name="Liu G."/>
            <person name="Chen Q."/>
            <person name="Chen Z."/>
            <person name="Lan J."/>
            <person name="Che J."/>
            <person name="Ge C."/>
            <person name="Shi H."/>
            <person name="Pan Z."/>
            <person name="Liu X."/>
        </authorList>
    </citation>
    <scope>NUCLEOTIDE SEQUENCE [LARGE SCALE GENOMIC DNA]</scope>
    <source>
        <strain evidence="1 2">DSM 2895</strain>
    </source>
</reference>
<keyword evidence="2" id="KW-1185">Reference proteome</keyword>